<organism evidence="1 2">
    <name type="scientific">Melipona bicolor</name>
    <dbReference type="NCBI Taxonomy" id="60889"/>
    <lineage>
        <taxon>Eukaryota</taxon>
        <taxon>Metazoa</taxon>
        <taxon>Ecdysozoa</taxon>
        <taxon>Arthropoda</taxon>
        <taxon>Hexapoda</taxon>
        <taxon>Insecta</taxon>
        <taxon>Pterygota</taxon>
        <taxon>Neoptera</taxon>
        <taxon>Endopterygota</taxon>
        <taxon>Hymenoptera</taxon>
        <taxon>Apocrita</taxon>
        <taxon>Aculeata</taxon>
        <taxon>Apoidea</taxon>
        <taxon>Anthophila</taxon>
        <taxon>Apidae</taxon>
        <taxon>Melipona</taxon>
    </lineage>
</organism>
<accession>A0AA40FWL4</accession>
<dbReference type="EMBL" id="JAHYIQ010000013">
    <property type="protein sequence ID" value="KAK1126718.1"/>
    <property type="molecule type" value="Genomic_DNA"/>
</dbReference>
<dbReference type="Proteomes" id="UP001177670">
    <property type="component" value="Unassembled WGS sequence"/>
</dbReference>
<dbReference type="AlphaFoldDB" id="A0AA40FWL4"/>
<sequence length="57" mass="6501">MDNKSTSEDEFRAWDSEKIREEIHVSRAGPSRHWVSGIKSGNKTIARTTKEVNNNAE</sequence>
<keyword evidence="2" id="KW-1185">Reference proteome</keyword>
<name>A0AA40FWL4_9HYME</name>
<evidence type="ECO:0000313" key="1">
    <source>
        <dbReference type="EMBL" id="KAK1126718.1"/>
    </source>
</evidence>
<comment type="caution">
    <text evidence="1">The sequence shown here is derived from an EMBL/GenBank/DDBJ whole genome shotgun (WGS) entry which is preliminary data.</text>
</comment>
<evidence type="ECO:0000313" key="2">
    <source>
        <dbReference type="Proteomes" id="UP001177670"/>
    </source>
</evidence>
<reference evidence="1" key="1">
    <citation type="submission" date="2021-10" db="EMBL/GenBank/DDBJ databases">
        <title>Melipona bicolor Genome sequencing and assembly.</title>
        <authorList>
            <person name="Araujo N.S."/>
            <person name="Arias M.C."/>
        </authorList>
    </citation>
    <scope>NUCLEOTIDE SEQUENCE</scope>
    <source>
        <strain evidence="1">USP_2M_L1-L4_2017</strain>
        <tissue evidence="1">Whole body</tissue>
    </source>
</reference>
<proteinExistence type="predicted"/>
<protein>
    <submittedName>
        <fullName evidence="1">Uncharacterized protein</fullName>
    </submittedName>
</protein>
<gene>
    <name evidence="1" type="ORF">K0M31_004342</name>
</gene>